<evidence type="ECO:0000259" key="2">
    <source>
        <dbReference type="Pfam" id="PF00533"/>
    </source>
</evidence>
<organism evidence="3 4">
    <name type="scientific">Peltaster fructicola</name>
    <dbReference type="NCBI Taxonomy" id="286661"/>
    <lineage>
        <taxon>Eukaryota</taxon>
        <taxon>Fungi</taxon>
        <taxon>Dikarya</taxon>
        <taxon>Ascomycota</taxon>
        <taxon>Pezizomycotina</taxon>
        <taxon>Dothideomycetes</taxon>
        <taxon>Dothideomycetes incertae sedis</taxon>
        <taxon>Peltaster</taxon>
    </lineage>
</organism>
<dbReference type="EMBL" id="CP051143">
    <property type="protein sequence ID" value="QIX01668.1"/>
    <property type="molecule type" value="Genomic_DNA"/>
</dbReference>
<evidence type="ECO:0000256" key="1">
    <source>
        <dbReference type="SAM" id="MobiDB-lite"/>
    </source>
</evidence>
<sequence length="200" mass="21538">MPPKKASQVHLVVLRNDTGETLEILDAYTTSNDAQSSIENHEVTDGLEVYTVDVKSSVEKPAATKKAASKAKAQPKKVKQEAEDDDDDDDDDEEQEEVNAKKAAGGKRKQIAQGQEGSLDGLKLLFTGTFTMDRKTCEATAVKHGATIVTQLKHADLIVLGTKPGPKKVAEIKDNGYKTVDEAGFNAMLQGEAAPKKTKT</sequence>
<proteinExistence type="predicted"/>
<dbReference type="SUPFAM" id="SSF52113">
    <property type="entry name" value="BRCT domain"/>
    <property type="match status" value="1"/>
</dbReference>
<gene>
    <name evidence="3" type="ORF">AMS68_007185</name>
</gene>
<accession>A0A6H0Y499</accession>
<dbReference type="Proteomes" id="UP000503462">
    <property type="component" value="Chromosome 5"/>
</dbReference>
<dbReference type="OrthoDB" id="446168at2759"/>
<feature type="compositionally biased region" description="Basic residues" evidence="1">
    <location>
        <begin position="67"/>
        <end position="77"/>
    </location>
</feature>
<evidence type="ECO:0000313" key="3">
    <source>
        <dbReference type="EMBL" id="QIX01668.1"/>
    </source>
</evidence>
<evidence type="ECO:0000313" key="4">
    <source>
        <dbReference type="Proteomes" id="UP000503462"/>
    </source>
</evidence>
<reference evidence="3 4" key="1">
    <citation type="journal article" date="2016" name="Sci. Rep.">
        <title>Peltaster fructicola genome reveals evolution from an invasive phytopathogen to an ectophytic parasite.</title>
        <authorList>
            <person name="Xu C."/>
            <person name="Chen H."/>
            <person name="Gleason M.L."/>
            <person name="Xu J.R."/>
            <person name="Liu H."/>
            <person name="Zhang R."/>
            <person name="Sun G."/>
        </authorList>
    </citation>
    <scope>NUCLEOTIDE SEQUENCE [LARGE SCALE GENOMIC DNA]</scope>
    <source>
        <strain evidence="3 4">LNHT1506</strain>
    </source>
</reference>
<name>A0A6H0Y499_9PEZI</name>
<feature type="compositionally biased region" description="Acidic residues" evidence="1">
    <location>
        <begin position="82"/>
        <end position="97"/>
    </location>
</feature>
<protein>
    <recommendedName>
        <fullName evidence="2">BRCT domain-containing protein</fullName>
    </recommendedName>
</protein>
<feature type="region of interest" description="Disordered" evidence="1">
    <location>
        <begin position="58"/>
        <end position="114"/>
    </location>
</feature>
<keyword evidence="4" id="KW-1185">Reference proteome</keyword>
<dbReference type="AlphaFoldDB" id="A0A6H0Y499"/>
<dbReference type="Pfam" id="PF00533">
    <property type="entry name" value="BRCT"/>
    <property type="match status" value="1"/>
</dbReference>
<dbReference type="InterPro" id="IPR001357">
    <property type="entry name" value="BRCT_dom"/>
</dbReference>
<dbReference type="InterPro" id="IPR036420">
    <property type="entry name" value="BRCT_dom_sf"/>
</dbReference>
<dbReference type="Gene3D" id="3.40.50.10190">
    <property type="entry name" value="BRCT domain"/>
    <property type="match status" value="1"/>
</dbReference>
<feature type="domain" description="BRCT" evidence="2">
    <location>
        <begin position="119"/>
        <end position="186"/>
    </location>
</feature>